<feature type="transmembrane region" description="Helical" evidence="5">
    <location>
        <begin position="89"/>
        <end position="111"/>
    </location>
</feature>
<evidence type="ECO:0000313" key="6">
    <source>
        <dbReference type="EMBL" id="MBW2942218.1"/>
    </source>
</evidence>
<name>A0ABS6VW33_9GAMM</name>
<feature type="transmembrane region" description="Helical" evidence="5">
    <location>
        <begin position="243"/>
        <end position="265"/>
    </location>
</feature>
<dbReference type="PANTHER" id="PTHR10361:SF28">
    <property type="entry name" value="P3 PROTEIN-RELATED"/>
    <property type="match status" value="1"/>
</dbReference>
<dbReference type="InterPro" id="IPR004710">
    <property type="entry name" value="Bilac:Na_transpt"/>
</dbReference>
<evidence type="ECO:0000256" key="5">
    <source>
        <dbReference type="SAM" id="Phobius"/>
    </source>
</evidence>
<dbReference type="RefSeq" id="WP_219044455.1">
    <property type="nucleotide sequence ID" value="NZ_JAHWDQ010000004.1"/>
</dbReference>
<feature type="transmembrane region" description="Helical" evidence="5">
    <location>
        <begin position="210"/>
        <end position="231"/>
    </location>
</feature>
<feature type="transmembrane region" description="Helical" evidence="5">
    <location>
        <begin position="153"/>
        <end position="172"/>
    </location>
</feature>
<dbReference type="Pfam" id="PF01758">
    <property type="entry name" value="SBF"/>
    <property type="match status" value="1"/>
</dbReference>
<feature type="transmembrane region" description="Helical" evidence="5">
    <location>
        <begin position="30"/>
        <end position="48"/>
    </location>
</feature>
<dbReference type="EMBL" id="JAHWDQ010000004">
    <property type="protein sequence ID" value="MBW2942218.1"/>
    <property type="molecule type" value="Genomic_DNA"/>
</dbReference>
<keyword evidence="4 5" id="KW-0472">Membrane</keyword>
<dbReference type="Proteomes" id="UP001166291">
    <property type="component" value="Unassembled WGS sequence"/>
</dbReference>
<evidence type="ECO:0000256" key="4">
    <source>
        <dbReference type="ARBA" id="ARBA00023136"/>
    </source>
</evidence>
<evidence type="ECO:0000256" key="3">
    <source>
        <dbReference type="ARBA" id="ARBA00022989"/>
    </source>
</evidence>
<feature type="transmembrane region" description="Helical" evidence="5">
    <location>
        <begin position="60"/>
        <end position="83"/>
    </location>
</feature>
<feature type="transmembrane region" description="Helical" evidence="5">
    <location>
        <begin position="118"/>
        <end position="141"/>
    </location>
</feature>
<proteinExistence type="predicted"/>
<keyword evidence="7" id="KW-1185">Reference proteome</keyword>
<keyword evidence="2 5" id="KW-0812">Transmembrane</keyword>
<organism evidence="6 7">
    <name type="scientific">Zhongshania aquimaris</name>
    <dbReference type="NCBI Taxonomy" id="2857107"/>
    <lineage>
        <taxon>Bacteria</taxon>
        <taxon>Pseudomonadati</taxon>
        <taxon>Pseudomonadota</taxon>
        <taxon>Gammaproteobacteria</taxon>
        <taxon>Cellvibrionales</taxon>
        <taxon>Spongiibacteraceae</taxon>
        <taxon>Zhongshania</taxon>
    </lineage>
</organism>
<protein>
    <submittedName>
        <fullName evidence="6">Bile acid:sodium symporter family protein</fullName>
    </submittedName>
</protein>
<evidence type="ECO:0000313" key="7">
    <source>
        <dbReference type="Proteomes" id="UP001166291"/>
    </source>
</evidence>
<sequence>MLLILFPILAPIAALIGYLNPELIAPLKDAIVPLLVVVMSCMGITLKPEDFIKIRAYRGAMVLGIVLQFTVMPIVALLVAALLKLDQEYTTGLVLVGSVAGGTSSNVMAYLAKGNVALSVSMTAISTVMSVLMTPFIMSVALGETVPVPAKDMIMSLVQIILLPVSFGVLLNHYAGHYLRPLQAYLAPIATAIILVIIAIVVSLNADSLGIAILTVGAATLLHNVSGLALGYLGPRLLGFDRVVSRTIAIEVGMQNSGLATALALKLFTPAVALPGAIFSVWLNITGSLFASFSIWLESGKKP</sequence>
<evidence type="ECO:0000256" key="1">
    <source>
        <dbReference type="ARBA" id="ARBA00004141"/>
    </source>
</evidence>
<accession>A0ABS6VW33</accession>
<dbReference type="PANTHER" id="PTHR10361">
    <property type="entry name" value="SODIUM-BILE ACID COTRANSPORTER"/>
    <property type="match status" value="1"/>
</dbReference>
<keyword evidence="3 5" id="KW-1133">Transmembrane helix</keyword>
<comment type="subcellular location">
    <subcellularLocation>
        <location evidence="1">Membrane</location>
        <topology evidence="1">Multi-pass membrane protein</topology>
    </subcellularLocation>
</comment>
<comment type="caution">
    <text evidence="6">The sequence shown here is derived from an EMBL/GenBank/DDBJ whole genome shotgun (WGS) entry which is preliminary data.</text>
</comment>
<feature type="transmembrane region" description="Helical" evidence="5">
    <location>
        <begin position="184"/>
        <end position="204"/>
    </location>
</feature>
<reference evidence="6" key="1">
    <citation type="submission" date="2021-07" db="EMBL/GenBank/DDBJ databases">
        <title>Zhongshania sp. CAU 1632 isolated from seawater.</title>
        <authorList>
            <person name="Kim W."/>
        </authorList>
    </citation>
    <scope>NUCLEOTIDE SEQUENCE</scope>
    <source>
        <strain evidence="6">CAU 1632</strain>
    </source>
</reference>
<gene>
    <name evidence="6" type="ORF">KXJ70_15590</name>
</gene>
<evidence type="ECO:0000256" key="2">
    <source>
        <dbReference type="ARBA" id="ARBA00022692"/>
    </source>
</evidence>
<dbReference type="InterPro" id="IPR002657">
    <property type="entry name" value="BilAc:Na_symport/Acr3"/>
</dbReference>
<feature type="transmembrane region" description="Helical" evidence="5">
    <location>
        <begin position="277"/>
        <end position="297"/>
    </location>
</feature>